<reference evidence="5 6" key="1">
    <citation type="submission" date="2018-08" db="EMBL/GenBank/DDBJ databases">
        <title>A genome reference for cultivated species of the human gut microbiota.</title>
        <authorList>
            <person name="Zou Y."/>
            <person name="Xue W."/>
            <person name="Luo G."/>
        </authorList>
    </citation>
    <scope>NUCLEOTIDE SEQUENCE [LARGE SCALE GENOMIC DNA]</scope>
    <source>
        <strain evidence="5 6">AF18-12LB</strain>
    </source>
</reference>
<evidence type="ECO:0000313" key="5">
    <source>
        <dbReference type="EMBL" id="RGT90009.1"/>
    </source>
</evidence>
<comment type="caution">
    <text evidence="5">The sequence shown here is derived from an EMBL/GenBank/DDBJ whole genome shotgun (WGS) entry which is preliminary data.</text>
</comment>
<dbReference type="CDD" id="cd03357">
    <property type="entry name" value="LbH_MAT_GAT"/>
    <property type="match status" value="1"/>
</dbReference>
<proteinExistence type="inferred from homology"/>
<organism evidence="5 6">
    <name type="scientific">Coprococcus comes</name>
    <dbReference type="NCBI Taxonomy" id="410072"/>
    <lineage>
        <taxon>Bacteria</taxon>
        <taxon>Bacillati</taxon>
        <taxon>Bacillota</taxon>
        <taxon>Clostridia</taxon>
        <taxon>Lachnospirales</taxon>
        <taxon>Lachnospiraceae</taxon>
        <taxon>Coprococcus</taxon>
    </lineage>
</organism>
<dbReference type="InterPro" id="IPR001451">
    <property type="entry name" value="Hexapep"/>
</dbReference>
<dbReference type="PANTHER" id="PTHR23416:SF23">
    <property type="entry name" value="ACETYLTRANSFERASE C18B11.09C-RELATED"/>
    <property type="match status" value="1"/>
</dbReference>
<dbReference type="AlphaFoldDB" id="A0A412QGD4"/>
<dbReference type="InterPro" id="IPR018357">
    <property type="entry name" value="Hexapep_transf_CS"/>
</dbReference>
<evidence type="ECO:0000256" key="3">
    <source>
        <dbReference type="ARBA" id="ARBA00022737"/>
    </source>
</evidence>
<evidence type="ECO:0000256" key="2">
    <source>
        <dbReference type="ARBA" id="ARBA00022679"/>
    </source>
</evidence>
<dbReference type="GO" id="GO:0008374">
    <property type="term" value="F:O-acyltransferase activity"/>
    <property type="evidence" value="ECO:0007669"/>
    <property type="project" value="TreeGrafter"/>
</dbReference>
<accession>A0A412QGD4</accession>
<evidence type="ECO:0000313" key="6">
    <source>
        <dbReference type="Proteomes" id="UP000283360"/>
    </source>
</evidence>
<evidence type="ECO:0000256" key="1">
    <source>
        <dbReference type="ARBA" id="ARBA00007274"/>
    </source>
</evidence>
<keyword evidence="2 5" id="KW-0808">Transferase</keyword>
<gene>
    <name evidence="5" type="ORF">DWX03_08330</name>
</gene>
<dbReference type="PROSITE" id="PS00101">
    <property type="entry name" value="HEXAPEP_TRANSFERASES"/>
    <property type="match status" value="1"/>
</dbReference>
<dbReference type="Proteomes" id="UP000283360">
    <property type="component" value="Unassembled WGS sequence"/>
</dbReference>
<protein>
    <submittedName>
        <fullName evidence="5">Sugar O-acetyltransferase</fullName>
    </submittedName>
</protein>
<dbReference type="InterPro" id="IPR011004">
    <property type="entry name" value="Trimer_LpxA-like_sf"/>
</dbReference>
<dbReference type="FunFam" id="2.160.10.10:FF:000025">
    <property type="entry name" value="Hexapeptide-repeat containing-acetyltransferase"/>
    <property type="match status" value="1"/>
</dbReference>
<dbReference type="PANTHER" id="PTHR23416">
    <property type="entry name" value="SIALIC ACID SYNTHASE-RELATED"/>
    <property type="match status" value="1"/>
</dbReference>
<dbReference type="SUPFAM" id="SSF51161">
    <property type="entry name" value="Trimeric LpxA-like enzymes"/>
    <property type="match status" value="1"/>
</dbReference>
<keyword evidence="4" id="KW-0012">Acyltransferase</keyword>
<comment type="similarity">
    <text evidence="1">Belongs to the transferase hexapeptide repeat family.</text>
</comment>
<dbReference type="EMBL" id="QRXJ01000009">
    <property type="protein sequence ID" value="RGT90009.1"/>
    <property type="molecule type" value="Genomic_DNA"/>
</dbReference>
<keyword evidence="6" id="KW-1185">Reference proteome</keyword>
<dbReference type="Pfam" id="PF00132">
    <property type="entry name" value="Hexapep"/>
    <property type="match status" value="1"/>
</dbReference>
<evidence type="ECO:0000256" key="4">
    <source>
        <dbReference type="ARBA" id="ARBA00023315"/>
    </source>
</evidence>
<name>A0A412QGD4_9FIRM</name>
<keyword evidence="3" id="KW-0677">Repeat</keyword>
<sequence length="190" mass="20624">MTEEEKLDAGLYYDFWDAGVNGRKLNAIKFCRELRRMQDADATEEEQAVLIGKYFGSVGRDVCLCPGFMCDSGKNIHVGDQFLANYNVTILDIMPVHIGDYVMIGPNTLITTVNHPITPKGRREHLGIGKPVTIGNDVWIGGNVTILPGVTIGNNVVIAAGAVVTKDVPDNCIIGGVPAKKIKDIENDIL</sequence>
<dbReference type="InterPro" id="IPR051159">
    <property type="entry name" value="Hexapeptide_acetyltransf"/>
</dbReference>
<dbReference type="Gene3D" id="2.160.10.10">
    <property type="entry name" value="Hexapeptide repeat proteins"/>
    <property type="match status" value="1"/>
</dbReference>